<proteinExistence type="predicted"/>
<dbReference type="NCBIfam" id="TIGR00277">
    <property type="entry name" value="HDIG"/>
    <property type="match status" value="1"/>
</dbReference>
<evidence type="ECO:0000259" key="2">
    <source>
        <dbReference type="PROSITE" id="PS51832"/>
    </source>
</evidence>
<dbReference type="RefSeq" id="WP_183382253.1">
    <property type="nucleotide sequence ID" value="NZ_JACHXR010000001.1"/>
</dbReference>
<dbReference type="InterPro" id="IPR037522">
    <property type="entry name" value="HD_GYP_dom"/>
</dbReference>
<dbReference type="CDD" id="cd00077">
    <property type="entry name" value="HDc"/>
    <property type="match status" value="1"/>
</dbReference>
<organism evidence="3 4">
    <name type="scientific">Halomonas stenophila</name>
    <dbReference type="NCBI Taxonomy" id="795312"/>
    <lineage>
        <taxon>Bacteria</taxon>
        <taxon>Pseudomonadati</taxon>
        <taxon>Pseudomonadota</taxon>
        <taxon>Gammaproteobacteria</taxon>
        <taxon>Oceanospirillales</taxon>
        <taxon>Halomonadaceae</taxon>
        <taxon>Halomonas</taxon>
    </lineage>
</organism>
<dbReference type="SMART" id="SM00471">
    <property type="entry name" value="HDc"/>
    <property type="match status" value="1"/>
</dbReference>
<dbReference type="Proteomes" id="UP000518892">
    <property type="component" value="Unassembled WGS sequence"/>
</dbReference>
<dbReference type="InterPro" id="IPR021812">
    <property type="entry name" value="DUF3391"/>
</dbReference>
<protein>
    <submittedName>
        <fullName evidence="3">Putative nucleotidyltransferase with HDIG domain</fullName>
    </submittedName>
</protein>
<gene>
    <name evidence="3" type="ORF">FHR97_000587</name>
</gene>
<dbReference type="PROSITE" id="PS51831">
    <property type="entry name" value="HD"/>
    <property type="match status" value="1"/>
</dbReference>
<keyword evidence="3" id="KW-0808">Transferase</keyword>
<dbReference type="PANTHER" id="PTHR43155">
    <property type="entry name" value="CYCLIC DI-GMP PHOSPHODIESTERASE PA4108-RELATED"/>
    <property type="match status" value="1"/>
</dbReference>
<evidence type="ECO:0000313" key="4">
    <source>
        <dbReference type="Proteomes" id="UP000518892"/>
    </source>
</evidence>
<comment type="caution">
    <text evidence="3">The sequence shown here is derived from an EMBL/GenBank/DDBJ whole genome shotgun (WGS) entry which is preliminary data.</text>
</comment>
<name>A0A7W5EQT7_9GAMM</name>
<dbReference type="InterPro" id="IPR006675">
    <property type="entry name" value="HDIG_dom"/>
</dbReference>
<feature type="domain" description="HD-GYP" evidence="2">
    <location>
        <begin position="147"/>
        <end position="343"/>
    </location>
</feature>
<evidence type="ECO:0000259" key="1">
    <source>
        <dbReference type="PROSITE" id="PS51831"/>
    </source>
</evidence>
<accession>A0A7W5EQT7</accession>
<dbReference type="InterPro" id="IPR003607">
    <property type="entry name" value="HD/PDEase_dom"/>
</dbReference>
<feature type="domain" description="HD" evidence="1">
    <location>
        <begin position="169"/>
        <end position="292"/>
    </location>
</feature>
<dbReference type="InterPro" id="IPR006674">
    <property type="entry name" value="HD_domain"/>
</dbReference>
<dbReference type="GO" id="GO:0008081">
    <property type="term" value="F:phosphoric diester hydrolase activity"/>
    <property type="evidence" value="ECO:0007669"/>
    <property type="project" value="UniProtKB-ARBA"/>
</dbReference>
<reference evidence="3 4" key="1">
    <citation type="submission" date="2020-08" db="EMBL/GenBank/DDBJ databases">
        <title>Genomic Encyclopedia of Type Strains, Phase III (KMG-III): the genomes of soil and plant-associated and newly described type strains.</title>
        <authorList>
            <person name="Whitman W."/>
        </authorList>
    </citation>
    <scope>NUCLEOTIDE SEQUENCE [LARGE SCALE GENOMIC DNA]</scope>
    <source>
        <strain evidence="3 4">CECT 7744</strain>
    </source>
</reference>
<dbReference type="AlphaFoldDB" id="A0A7W5EQT7"/>
<keyword evidence="4" id="KW-1185">Reference proteome</keyword>
<dbReference type="PROSITE" id="PS51832">
    <property type="entry name" value="HD_GYP"/>
    <property type="match status" value="1"/>
</dbReference>
<dbReference type="GO" id="GO:0016740">
    <property type="term" value="F:transferase activity"/>
    <property type="evidence" value="ECO:0007669"/>
    <property type="project" value="UniProtKB-KW"/>
</dbReference>
<dbReference type="PANTHER" id="PTHR43155:SF2">
    <property type="entry name" value="CYCLIC DI-GMP PHOSPHODIESTERASE PA4108"/>
    <property type="match status" value="1"/>
</dbReference>
<dbReference type="SUPFAM" id="SSF109604">
    <property type="entry name" value="HD-domain/PDEase-like"/>
    <property type="match status" value="1"/>
</dbReference>
<dbReference type="Pfam" id="PF13487">
    <property type="entry name" value="HD_5"/>
    <property type="match status" value="1"/>
</dbReference>
<evidence type="ECO:0000313" key="3">
    <source>
        <dbReference type="EMBL" id="MBB3229772.1"/>
    </source>
</evidence>
<dbReference type="Gene3D" id="1.10.3210.10">
    <property type="entry name" value="Hypothetical protein af1432"/>
    <property type="match status" value="1"/>
</dbReference>
<dbReference type="EMBL" id="JACHXR010000001">
    <property type="protein sequence ID" value="MBB3229772.1"/>
    <property type="molecule type" value="Genomic_DNA"/>
</dbReference>
<dbReference type="Pfam" id="PF11871">
    <property type="entry name" value="DUF3391"/>
    <property type="match status" value="1"/>
</dbReference>
<sequence length="424" mass="47745">MVNNDIPAHRSLINIPASELKIGMYVAGLDRPWLETPFPLEGVLIATESDIKEVRKYASTVYISVEESYNFPSPPTRHTAFKLEGKPLTETGDRAKIKASPCVGKEIRRIKEEHSGAKGMIKKLMSDKQNWHKNIPETRRVVKTFAASIARNQNALYWLTRIKNKNAYTAEHCLNVGILAMVFARHLGWEMHRIEEVGLSGMLHDVGKMNIPLEILDKPGKLNVDEYEIIKKHVLEGYKILSSDNTLPETVLNTSRDHHERMNGQGYPYGKKGGDLSDEAKLIAIVDTYDAITSDRVYSPAEPPTHALKVIYENAGELFDKLLSVKFIECIGIYPPGSSVELDTGETAIVIEQAPERKLQPKIFILPKKETQPISEGTFLDLSNQRSFFEKKITRAIPEGHHATTVEEVFKMIEFQQSSADILI</sequence>